<dbReference type="Proteomes" id="UP000054359">
    <property type="component" value="Unassembled WGS sequence"/>
</dbReference>
<accession>A0A087U829</accession>
<reference evidence="2 3" key="1">
    <citation type="submission" date="2013-11" db="EMBL/GenBank/DDBJ databases">
        <title>Genome sequencing of Stegodyphus mimosarum.</title>
        <authorList>
            <person name="Bechsgaard J."/>
        </authorList>
    </citation>
    <scope>NUCLEOTIDE SEQUENCE [LARGE SCALE GENOMIC DNA]</scope>
</reference>
<gene>
    <name evidence="2" type="ORF">X975_25790</name>
</gene>
<sequence length="170" mass="19539">MVWAGIMLDGCTPLHVFDRDFVTGVRHRDEGSELYVRLFRGALEAQNGRKEQEIIPVISPAEKDEYLPIEDEATPSTQQAANEETQDVLPDPNEDESEFPKRSSKLPPIVLNDSSWKWTDITDLLDNSRYSDFNATMKARDEFGIKLYSIDAYRNITAFLDKKKIKFNSY</sequence>
<name>A0A087U829_STEMI</name>
<evidence type="ECO:0000313" key="2">
    <source>
        <dbReference type="EMBL" id="KFM73518.1"/>
    </source>
</evidence>
<dbReference type="AlphaFoldDB" id="A0A087U829"/>
<evidence type="ECO:0000313" key="3">
    <source>
        <dbReference type="Proteomes" id="UP000054359"/>
    </source>
</evidence>
<dbReference type="EMBL" id="KK118641">
    <property type="protein sequence ID" value="KFM73518.1"/>
    <property type="molecule type" value="Genomic_DNA"/>
</dbReference>
<organism evidence="2 3">
    <name type="scientific">Stegodyphus mimosarum</name>
    <name type="common">African social velvet spider</name>
    <dbReference type="NCBI Taxonomy" id="407821"/>
    <lineage>
        <taxon>Eukaryota</taxon>
        <taxon>Metazoa</taxon>
        <taxon>Ecdysozoa</taxon>
        <taxon>Arthropoda</taxon>
        <taxon>Chelicerata</taxon>
        <taxon>Arachnida</taxon>
        <taxon>Araneae</taxon>
        <taxon>Araneomorphae</taxon>
        <taxon>Entelegynae</taxon>
        <taxon>Eresoidea</taxon>
        <taxon>Eresidae</taxon>
        <taxon>Stegodyphus</taxon>
    </lineage>
</organism>
<protein>
    <submittedName>
        <fullName evidence="2">Uncharacterized protein</fullName>
    </submittedName>
</protein>
<feature type="non-terminal residue" evidence="2">
    <location>
        <position position="170"/>
    </location>
</feature>
<feature type="compositionally biased region" description="Polar residues" evidence="1">
    <location>
        <begin position="74"/>
        <end position="83"/>
    </location>
</feature>
<proteinExistence type="predicted"/>
<keyword evidence="3" id="KW-1185">Reference proteome</keyword>
<evidence type="ECO:0000256" key="1">
    <source>
        <dbReference type="SAM" id="MobiDB-lite"/>
    </source>
</evidence>
<feature type="region of interest" description="Disordered" evidence="1">
    <location>
        <begin position="65"/>
        <end position="105"/>
    </location>
</feature>